<evidence type="ECO:0000313" key="1">
    <source>
        <dbReference type="EMBL" id="MUL39543.1"/>
    </source>
</evidence>
<dbReference type="EMBL" id="NAPY01000095">
    <property type="protein sequence ID" value="MUL39543.1"/>
    <property type="molecule type" value="Genomic_DNA"/>
</dbReference>
<comment type="caution">
    <text evidence="1">The sequence shown here is derived from an EMBL/GenBank/DDBJ whole genome shotgun (WGS) entry which is preliminary data.</text>
</comment>
<dbReference type="RefSeq" id="WP_105218738.1">
    <property type="nucleotide sequence ID" value="NZ_CAWNSU010000007.1"/>
</dbReference>
<accession>A0A6N8G2I3</accession>
<name>A0A6N8G2I3_9CHRO</name>
<dbReference type="OrthoDB" id="511660at2"/>
<dbReference type="AlphaFoldDB" id="A0A6N8G2I3"/>
<organism evidence="1 2">
    <name type="scientific">Gloeocapsopsis dulcis AAB1 = 1H9</name>
    <dbReference type="NCBI Taxonomy" id="1433147"/>
    <lineage>
        <taxon>Bacteria</taxon>
        <taxon>Bacillati</taxon>
        <taxon>Cyanobacteriota</taxon>
        <taxon>Cyanophyceae</taxon>
        <taxon>Oscillatoriophycideae</taxon>
        <taxon>Chroococcales</taxon>
        <taxon>Chroococcaceae</taxon>
        <taxon>Gloeocapsopsis</taxon>
        <taxon>Gloeocapsopsis dulcis</taxon>
    </lineage>
</organism>
<evidence type="ECO:0000313" key="2">
    <source>
        <dbReference type="Proteomes" id="UP000441797"/>
    </source>
</evidence>
<gene>
    <name evidence="1" type="ORF">BWI75_25615</name>
</gene>
<protein>
    <submittedName>
        <fullName evidence="1">Uncharacterized protein</fullName>
    </submittedName>
</protein>
<keyword evidence="2" id="KW-1185">Reference proteome</keyword>
<sequence>MNLPQLPREPIRPEAEADREIWQPRWRCFCCHDTGIVRLWLVEQIILDYDYQRDKSIVCQNPHCQAGENYRYDPNYDQRFSAGICAALDSKNRDSWRRTTEKRFEQIQNSIKDTAKSMSLRKRNRTLAEEMEAQQRHEEVSNAVPVKLEAVTAAYLNGEYVKEGLI</sequence>
<dbReference type="Proteomes" id="UP000441797">
    <property type="component" value="Unassembled WGS sequence"/>
</dbReference>
<reference evidence="1 2" key="1">
    <citation type="journal article" date="2019" name="Front. Microbiol.">
        <title>Genomic Features for Desiccation Tolerance and Sugar Biosynthesis in the Extremophile Gloeocapsopsis sp. UTEX B3054.</title>
        <authorList>
            <person name="Urrejola C."/>
            <person name="Alcorta J."/>
            <person name="Salas L."/>
            <person name="Vasquez M."/>
            <person name="Polz M.F."/>
            <person name="Vicuna R."/>
            <person name="Diez B."/>
        </authorList>
    </citation>
    <scope>NUCLEOTIDE SEQUENCE [LARGE SCALE GENOMIC DNA]</scope>
    <source>
        <strain evidence="1 2">1H9</strain>
    </source>
</reference>
<proteinExistence type="predicted"/>